<evidence type="ECO:0000313" key="1">
    <source>
        <dbReference type="EMBL" id="QNG76284.1"/>
    </source>
</evidence>
<dbReference type="AlphaFoldDB" id="A0AAX1IAX1"/>
<reference evidence="1 2" key="1">
    <citation type="submission" date="2020-08" db="EMBL/GenBank/DDBJ databases">
        <title>Phenotypic and transcriptomic analysis of seven clinical Stenotrophomonas maltophilia isolates identify a small set of shared and commonly regulated genes involved in biofilm lifestyle.</title>
        <authorList>
            <person name="Alio I."/>
            <person name="Gudzuhn M."/>
            <person name="Streit W."/>
        </authorList>
    </citation>
    <scope>NUCLEOTIDE SEQUENCE [LARGE SCALE GENOMIC DNA]</scope>
    <source>
        <strain evidence="1 2">UHH_SKK55</strain>
    </source>
</reference>
<evidence type="ECO:0000313" key="2">
    <source>
        <dbReference type="Proteomes" id="UP000515598"/>
    </source>
</evidence>
<name>A0AAX1IAX1_STEMA</name>
<dbReference type="Proteomes" id="UP000515598">
    <property type="component" value="Chromosome"/>
</dbReference>
<dbReference type="EMBL" id="CP060025">
    <property type="protein sequence ID" value="QNG76284.1"/>
    <property type="molecule type" value="Genomic_DNA"/>
</dbReference>
<dbReference type="RefSeq" id="WP_154351654.1">
    <property type="nucleotide sequence ID" value="NZ_CP040433.1"/>
</dbReference>
<organism evidence="1 2">
    <name type="scientific">Stenotrophomonas maltophilia</name>
    <name type="common">Pseudomonas maltophilia</name>
    <name type="synonym">Xanthomonas maltophilia</name>
    <dbReference type="NCBI Taxonomy" id="40324"/>
    <lineage>
        <taxon>Bacteria</taxon>
        <taxon>Pseudomonadati</taxon>
        <taxon>Pseudomonadota</taxon>
        <taxon>Gammaproteobacteria</taxon>
        <taxon>Lysobacterales</taxon>
        <taxon>Lysobacteraceae</taxon>
        <taxon>Stenotrophomonas</taxon>
        <taxon>Stenotrophomonas maltophilia group</taxon>
    </lineage>
</organism>
<sequence length="246" mass="27291">MDLWTLIEAGGLRIGTIRRCEWELVDAQGMNINAAHRCSRLAYCIEGAFKPIISGLEHERFLRTLRGANSGKYLNAGGAVSDGPVSRVRVAPPGWTGAPLRITELEISGDYCRLRLDPMECAFNERAFFLTRAERDAIRALIAFVRAGCPDGPSPPGFPIGRNEDFRRAALEYFSDPPDPANHFRIDVPSDEYVARHAAIHGPSSVVLIELDLFADGERCDLTATFDLDRRSTVDSGPRLYDMHVM</sequence>
<protein>
    <submittedName>
        <fullName evidence="1">Uncharacterized protein</fullName>
    </submittedName>
</protein>
<gene>
    <name evidence="1" type="ORF">GPNADHDJ_00453</name>
</gene>
<proteinExistence type="predicted"/>
<accession>A0AAX1IAX1</accession>